<name>A0A4Q0I0R2_9FIRM</name>
<dbReference type="Proteomes" id="UP000289166">
    <property type="component" value="Unassembled WGS sequence"/>
</dbReference>
<evidence type="ECO:0000256" key="2">
    <source>
        <dbReference type="SAM" id="Phobius"/>
    </source>
</evidence>
<reference evidence="5" key="1">
    <citation type="submission" date="2018-11" db="EMBL/GenBank/DDBJ databases">
        <title>Genome sequencing of a novel mesophilic and cellulolytic organism within the genus Hungateiclostridium.</title>
        <authorList>
            <person name="Rettenmaier R."/>
            <person name="Liebl W."/>
            <person name="Zverlov V."/>
        </authorList>
    </citation>
    <scope>NUCLEOTIDE SEQUENCE [LARGE SCALE GENOMIC DNA]</scope>
    <source>
        <strain evidence="5">N2K1</strain>
    </source>
</reference>
<evidence type="ECO:0000313" key="4">
    <source>
        <dbReference type="EMBL" id="RXE57673.1"/>
    </source>
</evidence>
<dbReference type="InterPro" id="IPR004474">
    <property type="entry name" value="LytR_CpsA_psr"/>
</dbReference>
<keyword evidence="2" id="KW-0812">Transmembrane</keyword>
<comment type="similarity">
    <text evidence="1">Belongs to the LytR/CpsA/Psr (LCP) family.</text>
</comment>
<dbReference type="NCBIfam" id="TIGR00350">
    <property type="entry name" value="lytR_cpsA_psr"/>
    <property type="match status" value="1"/>
</dbReference>
<keyword evidence="5" id="KW-1185">Reference proteome</keyword>
<dbReference type="EMBL" id="RLII01000043">
    <property type="protein sequence ID" value="RXE57673.1"/>
    <property type="molecule type" value="Genomic_DNA"/>
</dbReference>
<dbReference type="PANTHER" id="PTHR33392">
    <property type="entry name" value="POLYISOPRENYL-TEICHOIC ACID--PEPTIDOGLYCAN TEICHOIC ACID TRANSFERASE TAGU"/>
    <property type="match status" value="1"/>
</dbReference>
<dbReference type="AlphaFoldDB" id="A0A4Q0I0R2"/>
<dbReference type="RefSeq" id="WP_069196114.1">
    <property type="nucleotide sequence ID" value="NZ_RLII01000043.1"/>
</dbReference>
<comment type="caution">
    <text evidence="4">The sequence shown here is derived from an EMBL/GenBank/DDBJ whole genome shotgun (WGS) entry which is preliminary data.</text>
</comment>
<gene>
    <name evidence="4" type="ORF">EFD62_16405</name>
</gene>
<dbReference type="PANTHER" id="PTHR33392:SF6">
    <property type="entry name" value="POLYISOPRENYL-TEICHOIC ACID--PEPTIDOGLYCAN TEICHOIC ACID TRANSFERASE TAGU"/>
    <property type="match status" value="1"/>
</dbReference>
<evidence type="ECO:0000259" key="3">
    <source>
        <dbReference type="Pfam" id="PF03816"/>
    </source>
</evidence>
<proteinExistence type="inferred from homology"/>
<accession>A0A4Q0I0R2</accession>
<keyword evidence="2" id="KW-1133">Transmembrane helix</keyword>
<dbReference type="OrthoDB" id="305468at2"/>
<feature type="transmembrane region" description="Helical" evidence="2">
    <location>
        <begin position="7"/>
        <end position="29"/>
    </location>
</feature>
<sequence length="312" mass="36445">MNFRKSILYICVVFSLVLFIEGVYTLLFAEGEYNSTEFHSKYNPVEIVKTRIDAEDVPKALLPYKNILLLGLDDDETRSDVIALINYDPNENKMNILSIARDTRVKSNGRYMKINALIGKGKEKMVIDTVEDITGLSVDYYITLNFKGFREIVDALGGVEIDVPFDMDYDDPYQNLHIHIKKGKQVLDGKKAEEFVRYRKGNHDGEGYEDGDLGRIRMQQLFIQEFVKQKLKLKYLLKADEIFYTAKKNMKTNIEIGDLRYFIKDIKNIKPPTIEGYTLPGYSRYIGSQWFYIYNKKETKELIEENFFYTDH</sequence>
<dbReference type="InterPro" id="IPR050922">
    <property type="entry name" value="LytR/CpsA/Psr_CW_biosynth"/>
</dbReference>
<evidence type="ECO:0000256" key="1">
    <source>
        <dbReference type="ARBA" id="ARBA00006068"/>
    </source>
</evidence>
<feature type="domain" description="Cell envelope-related transcriptional attenuator" evidence="3">
    <location>
        <begin position="78"/>
        <end position="229"/>
    </location>
</feature>
<dbReference type="Gene3D" id="3.40.630.190">
    <property type="entry name" value="LCP protein"/>
    <property type="match status" value="1"/>
</dbReference>
<dbReference type="Pfam" id="PF03816">
    <property type="entry name" value="LytR_cpsA_psr"/>
    <property type="match status" value="1"/>
</dbReference>
<keyword evidence="2" id="KW-0472">Membrane</keyword>
<protein>
    <submittedName>
        <fullName evidence="4">LytR family transcriptional regulator</fullName>
    </submittedName>
</protein>
<evidence type="ECO:0000313" key="5">
    <source>
        <dbReference type="Proteomes" id="UP000289166"/>
    </source>
</evidence>
<organism evidence="4 5">
    <name type="scientific">Acetivibrio mesophilus</name>
    <dbReference type="NCBI Taxonomy" id="2487273"/>
    <lineage>
        <taxon>Bacteria</taxon>
        <taxon>Bacillati</taxon>
        <taxon>Bacillota</taxon>
        <taxon>Clostridia</taxon>
        <taxon>Eubacteriales</taxon>
        <taxon>Oscillospiraceae</taxon>
        <taxon>Acetivibrio</taxon>
    </lineage>
</organism>